<accession>A0A6C0D1P8</accession>
<sequence length="116" mass="14166">MALKWHELTSGREYIISHDKNIHKNKIYKGIFIGSHESRGSRLIPIEKRRYGEKYETVISWYSLFSINDETKFFFEDDIYYDLEKIRDTAENARRQMEQRSLNIILKRIVNEEFQW</sequence>
<proteinExistence type="predicted"/>
<organism evidence="1">
    <name type="scientific">viral metagenome</name>
    <dbReference type="NCBI Taxonomy" id="1070528"/>
    <lineage>
        <taxon>unclassified sequences</taxon>
        <taxon>metagenomes</taxon>
        <taxon>organismal metagenomes</taxon>
    </lineage>
</organism>
<evidence type="ECO:0000313" key="1">
    <source>
        <dbReference type="EMBL" id="QHT10491.1"/>
    </source>
</evidence>
<dbReference type="EMBL" id="MN739521">
    <property type="protein sequence ID" value="QHT10491.1"/>
    <property type="molecule type" value="Genomic_DNA"/>
</dbReference>
<protein>
    <submittedName>
        <fullName evidence="1">Uncharacterized protein</fullName>
    </submittedName>
</protein>
<name>A0A6C0D1P8_9ZZZZ</name>
<dbReference type="AlphaFoldDB" id="A0A6C0D1P8"/>
<reference evidence="1" key="1">
    <citation type="journal article" date="2020" name="Nature">
        <title>Giant virus diversity and host interactions through global metagenomics.</title>
        <authorList>
            <person name="Schulz F."/>
            <person name="Roux S."/>
            <person name="Paez-Espino D."/>
            <person name="Jungbluth S."/>
            <person name="Walsh D.A."/>
            <person name="Denef V.J."/>
            <person name="McMahon K.D."/>
            <person name="Konstantinidis K.T."/>
            <person name="Eloe-Fadrosh E.A."/>
            <person name="Kyrpides N.C."/>
            <person name="Woyke T."/>
        </authorList>
    </citation>
    <scope>NUCLEOTIDE SEQUENCE</scope>
    <source>
        <strain evidence="1">GVMAG-M-3300023174-107</strain>
    </source>
</reference>